<evidence type="ECO:0000313" key="3">
    <source>
        <dbReference type="EMBL" id="GBN20420.1"/>
    </source>
</evidence>
<dbReference type="InterPro" id="IPR008906">
    <property type="entry name" value="HATC_C_dom"/>
</dbReference>
<feature type="region of interest" description="Disordered" evidence="1">
    <location>
        <begin position="96"/>
        <end position="132"/>
    </location>
</feature>
<feature type="domain" description="HAT C-terminal dimerisation" evidence="2">
    <location>
        <begin position="29"/>
        <end position="75"/>
    </location>
</feature>
<name>A0A4Y2M1X7_ARAVE</name>
<dbReference type="AlphaFoldDB" id="A0A4Y2M1X7"/>
<dbReference type="Proteomes" id="UP000499080">
    <property type="component" value="Unassembled WGS sequence"/>
</dbReference>
<evidence type="ECO:0000313" key="4">
    <source>
        <dbReference type="Proteomes" id="UP000499080"/>
    </source>
</evidence>
<gene>
    <name evidence="3" type="ORF">AVEN_216109_1</name>
</gene>
<dbReference type="SUPFAM" id="SSF53098">
    <property type="entry name" value="Ribonuclease H-like"/>
    <property type="match status" value="1"/>
</dbReference>
<feature type="compositionally biased region" description="Basic and acidic residues" evidence="1">
    <location>
        <begin position="121"/>
        <end position="132"/>
    </location>
</feature>
<organism evidence="3 4">
    <name type="scientific">Araneus ventricosus</name>
    <name type="common">Orbweaver spider</name>
    <name type="synonym">Epeira ventricosa</name>
    <dbReference type="NCBI Taxonomy" id="182803"/>
    <lineage>
        <taxon>Eukaryota</taxon>
        <taxon>Metazoa</taxon>
        <taxon>Ecdysozoa</taxon>
        <taxon>Arthropoda</taxon>
        <taxon>Chelicerata</taxon>
        <taxon>Arachnida</taxon>
        <taxon>Araneae</taxon>
        <taxon>Araneomorphae</taxon>
        <taxon>Entelegynae</taxon>
        <taxon>Araneoidea</taxon>
        <taxon>Araneidae</taxon>
        <taxon>Araneus</taxon>
    </lineage>
</organism>
<accession>A0A4Y2M1X7</accession>
<dbReference type="InterPro" id="IPR012337">
    <property type="entry name" value="RNaseH-like_sf"/>
</dbReference>
<proteinExistence type="predicted"/>
<sequence>MGYGGGGILWEGSESMSPLLRWSLRGTSIMVEVALRILSAPVTSAAIERAFSWIHSEKRNRLTSERTAKLMYVSYNWKLLHFNEETEGKKQKLNLMNKNNTIQENKEQENEQSYTSEEDSIGTKKLCDSSEI</sequence>
<dbReference type="Pfam" id="PF05699">
    <property type="entry name" value="Dimer_Tnp_hAT"/>
    <property type="match status" value="1"/>
</dbReference>
<dbReference type="EMBL" id="BGPR01006613">
    <property type="protein sequence ID" value="GBN20420.1"/>
    <property type="molecule type" value="Genomic_DNA"/>
</dbReference>
<dbReference type="OrthoDB" id="6778913at2759"/>
<dbReference type="GO" id="GO:0046983">
    <property type="term" value="F:protein dimerization activity"/>
    <property type="evidence" value="ECO:0007669"/>
    <property type="project" value="InterPro"/>
</dbReference>
<keyword evidence="4" id="KW-1185">Reference proteome</keyword>
<protein>
    <recommendedName>
        <fullName evidence="2">HAT C-terminal dimerisation domain-containing protein</fullName>
    </recommendedName>
</protein>
<evidence type="ECO:0000256" key="1">
    <source>
        <dbReference type="SAM" id="MobiDB-lite"/>
    </source>
</evidence>
<reference evidence="3 4" key="1">
    <citation type="journal article" date="2019" name="Sci. Rep.">
        <title>Orb-weaving spider Araneus ventricosus genome elucidates the spidroin gene catalogue.</title>
        <authorList>
            <person name="Kono N."/>
            <person name="Nakamura H."/>
            <person name="Ohtoshi R."/>
            <person name="Moran D.A.P."/>
            <person name="Shinohara A."/>
            <person name="Yoshida Y."/>
            <person name="Fujiwara M."/>
            <person name="Mori M."/>
            <person name="Tomita M."/>
            <person name="Arakawa K."/>
        </authorList>
    </citation>
    <scope>NUCLEOTIDE SEQUENCE [LARGE SCALE GENOMIC DNA]</scope>
</reference>
<comment type="caution">
    <text evidence="3">The sequence shown here is derived from an EMBL/GenBank/DDBJ whole genome shotgun (WGS) entry which is preliminary data.</text>
</comment>
<evidence type="ECO:0000259" key="2">
    <source>
        <dbReference type="Pfam" id="PF05699"/>
    </source>
</evidence>